<proteinExistence type="predicted"/>
<evidence type="ECO:0008006" key="2">
    <source>
        <dbReference type="Google" id="ProtNLM"/>
    </source>
</evidence>
<dbReference type="SUPFAM" id="SSF51556">
    <property type="entry name" value="Metallo-dependent hydrolases"/>
    <property type="match status" value="1"/>
</dbReference>
<gene>
    <name evidence="1" type="ORF">S01H1_27688</name>
</gene>
<dbReference type="InterPro" id="IPR032466">
    <property type="entry name" value="Metal_Hydrolase"/>
</dbReference>
<comment type="caution">
    <text evidence="1">The sequence shown here is derived from an EMBL/GenBank/DDBJ whole genome shotgun (WGS) entry which is preliminary data.</text>
</comment>
<protein>
    <recommendedName>
        <fullName evidence="2">Amidohydrolase-related domain-containing protein</fullName>
    </recommendedName>
</protein>
<dbReference type="AlphaFoldDB" id="X0TUE0"/>
<name>X0TUE0_9ZZZZ</name>
<feature type="non-terminal residue" evidence="1">
    <location>
        <position position="1"/>
    </location>
</feature>
<accession>X0TUE0</accession>
<dbReference type="EMBL" id="BARS01016881">
    <property type="protein sequence ID" value="GAF91782.1"/>
    <property type="molecule type" value="Genomic_DNA"/>
</dbReference>
<organism evidence="1">
    <name type="scientific">marine sediment metagenome</name>
    <dbReference type="NCBI Taxonomy" id="412755"/>
    <lineage>
        <taxon>unclassified sequences</taxon>
        <taxon>metagenomes</taxon>
        <taxon>ecological metagenomes</taxon>
    </lineage>
</organism>
<sequence>LFPHYASSDLVSSGMSPEALDEIWSSEVSLEDKWDKFEPYWKNIKNTSYARALLIAARDLFEIEDINKSTWRKLSEKIASSNREGWYRHVLKEKANIDVSIVDYLDAGSRKKEAPRIERSLERLPRIDRELPPMDPDFFLPVVRFDEFVIVRTLNEIRQMEKVYNLAIHSLDDLLKTLDRAFERRIKEGIIGVKTGLAYLRILKYDKVTRHEAELLFNLIFHHMGEGLSWKEAKPLQDFMMHQIIQRAIEYNLPIQIHTGLQEGNGNIITNSNPTHLIN</sequence>
<feature type="non-terminal residue" evidence="1">
    <location>
        <position position="279"/>
    </location>
</feature>
<reference evidence="1" key="1">
    <citation type="journal article" date="2014" name="Front. Microbiol.">
        <title>High frequency of phylogenetically diverse reductive dehalogenase-homologous genes in deep subseafloor sedimentary metagenomes.</title>
        <authorList>
            <person name="Kawai M."/>
            <person name="Futagami T."/>
            <person name="Toyoda A."/>
            <person name="Takaki Y."/>
            <person name="Nishi S."/>
            <person name="Hori S."/>
            <person name="Arai W."/>
            <person name="Tsubouchi T."/>
            <person name="Morono Y."/>
            <person name="Uchiyama I."/>
            <person name="Ito T."/>
            <person name="Fujiyama A."/>
            <person name="Inagaki F."/>
            <person name="Takami H."/>
        </authorList>
    </citation>
    <scope>NUCLEOTIDE SEQUENCE</scope>
    <source>
        <strain evidence="1">Expedition CK06-06</strain>
    </source>
</reference>
<evidence type="ECO:0000313" key="1">
    <source>
        <dbReference type="EMBL" id="GAF91782.1"/>
    </source>
</evidence>
<dbReference type="Gene3D" id="3.20.20.140">
    <property type="entry name" value="Metal-dependent hydrolases"/>
    <property type="match status" value="1"/>
</dbReference>